<protein>
    <submittedName>
        <fullName evidence="1">Uncharacterized protein</fullName>
    </submittedName>
</protein>
<proteinExistence type="predicted"/>
<accession>A0ABY7HLV2</accession>
<reference evidence="1" key="1">
    <citation type="submission" date="2022-12" db="EMBL/GenBank/DDBJ databases">
        <title>Complete genome sequence of an Australian strain of Rouxiella badensis DAR84756 and resolution of the R. badensis DSM100043 and R. chamberiensis DSM28324 genomes.</title>
        <authorList>
            <person name="Paul S."/>
            <person name="Anderson P.J."/>
            <person name="Maynard G."/>
            <person name="Dyall-Smith M."/>
            <person name="Kudinha T."/>
        </authorList>
    </citation>
    <scope>NUCLEOTIDE SEQUENCE</scope>
    <source>
        <strain evidence="1">DSM 28324</strain>
    </source>
</reference>
<gene>
    <name evidence="1" type="ORF">O1V66_15635</name>
</gene>
<dbReference type="Proteomes" id="UP001164712">
    <property type="component" value="Chromosome"/>
</dbReference>
<name>A0ABY7HLV2_9GAMM</name>
<keyword evidence="2" id="KW-1185">Reference proteome</keyword>
<evidence type="ECO:0000313" key="1">
    <source>
        <dbReference type="EMBL" id="WAT00366.1"/>
    </source>
</evidence>
<dbReference type="EMBL" id="CP114058">
    <property type="protein sequence ID" value="WAT00366.1"/>
    <property type="molecule type" value="Genomic_DNA"/>
</dbReference>
<organism evidence="1 2">
    <name type="scientific">Rouxiella chamberiensis</name>
    <dbReference type="NCBI Taxonomy" id="1513468"/>
    <lineage>
        <taxon>Bacteria</taxon>
        <taxon>Pseudomonadati</taxon>
        <taxon>Pseudomonadota</taxon>
        <taxon>Gammaproteobacteria</taxon>
        <taxon>Enterobacterales</taxon>
        <taxon>Yersiniaceae</taxon>
        <taxon>Rouxiella</taxon>
    </lineage>
</organism>
<sequence length="66" mass="7529">MTAFEEYMNEIMPENQGVTLRRRQLYAIPRIRHAKEDFEAGYQYGYEKALSTINKSAGCAGEPGAR</sequence>
<evidence type="ECO:0000313" key="2">
    <source>
        <dbReference type="Proteomes" id="UP001164712"/>
    </source>
</evidence>
<dbReference type="RefSeq" id="WP_045048266.1">
    <property type="nucleotide sequence ID" value="NZ_CP114058.1"/>
</dbReference>